<feature type="active site" description="Proton donor" evidence="3">
    <location>
        <position position="51"/>
    </location>
</feature>
<evidence type="ECO:0000313" key="7">
    <source>
        <dbReference type="EMBL" id="CDS09639.1"/>
    </source>
</evidence>
<dbReference type="GO" id="GO:0016491">
    <property type="term" value="F:oxidoreductase activity"/>
    <property type="evidence" value="ECO:0007669"/>
    <property type="project" value="UniProtKB-KW"/>
</dbReference>
<feature type="domain" description="NADP-dependent oxidoreductase" evidence="6">
    <location>
        <begin position="19"/>
        <end position="299"/>
    </location>
</feature>
<dbReference type="PRINTS" id="PR00069">
    <property type="entry name" value="ALDKETRDTASE"/>
</dbReference>
<comment type="similarity">
    <text evidence="1">Belongs to the aldo/keto reductase family.</text>
</comment>
<evidence type="ECO:0000256" key="5">
    <source>
        <dbReference type="PIRSR" id="PIRSR000097-3"/>
    </source>
</evidence>
<proteinExistence type="inferred from homology"/>
<evidence type="ECO:0000259" key="6">
    <source>
        <dbReference type="Pfam" id="PF00248"/>
    </source>
</evidence>
<evidence type="ECO:0000256" key="2">
    <source>
        <dbReference type="ARBA" id="ARBA00023002"/>
    </source>
</evidence>
<keyword evidence="2" id="KW-0560">Oxidoreductase</keyword>
<dbReference type="OrthoDB" id="416253at2759"/>
<dbReference type="Pfam" id="PF00248">
    <property type="entry name" value="Aldo_ket_red"/>
    <property type="match status" value="1"/>
</dbReference>
<evidence type="ECO:0000256" key="1">
    <source>
        <dbReference type="ARBA" id="ARBA00007905"/>
    </source>
</evidence>
<dbReference type="InterPro" id="IPR018170">
    <property type="entry name" value="Aldo/ket_reductase_CS"/>
</dbReference>
<dbReference type="AlphaFoldDB" id="A0A077WR40"/>
<dbReference type="InterPro" id="IPR020471">
    <property type="entry name" value="AKR"/>
</dbReference>
<dbReference type="InterPro" id="IPR023210">
    <property type="entry name" value="NADP_OxRdtase_dom"/>
</dbReference>
<dbReference type="SUPFAM" id="SSF51430">
    <property type="entry name" value="NAD(P)-linked oxidoreductase"/>
    <property type="match status" value="1"/>
</dbReference>
<feature type="site" description="Lowers pKa of active site Tyr" evidence="5">
    <location>
        <position position="80"/>
    </location>
</feature>
<accession>A0A077WR40</accession>
<sequence>MVDTTILLQRTGDKIPVVGLGTYKITNDQGEEAIYNAIKAGYRHIDTASVYANEQGVGRGIKKAIDEGIVTRKDLFVVTKLWNAFHRKEHVRPAFDRQLKDLGLDYIDLYYMHWPFAQKYVDPAIQYPTAWNHPETKKFEWEQVPVQETWHEMEKLVDQGLVRNLGIANFNVQMTLDLLTYCKIKPDVIQVEIHPYLQRNKFIDWMKRQGIQVTAYSSFGSAAFDVFTQENKHLAPLLEHETIKAIADKHGKTTSQVLLRWAIERGLVVIPKSGNVDRMKTNLDVFSFSLDDNDRNAIAVMNANIRFNDLEIYGIDIPLYE</sequence>
<dbReference type="InterPro" id="IPR036812">
    <property type="entry name" value="NAD(P)_OxRdtase_dom_sf"/>
</dbReference>
<dbReference type="CDD" id="cd19114">
    <property type="entry name" value="AKR_AKR2C1"/>
    <property type="match status" value="1"/>
</dbReference>
<organism evidence="7">
    <name type="scientific">Lichtheimia ramosa</name>
    <dbReference type="NCBI Taxonomy" id="688394"/>
    <lineage>
        <taxon>Eukaryota</taxon>
        <taxon>Fungi</taxon>
        <taxon>Fungi incertae sedis</taxon>
        <taxon>Mucoromycota</taxon>
        <taxon>Mucoromycotina</taxon>
        <taxon>Mucoromycetes</taxon>
        <taxon>Mucorales</taxon>
        <taxon>Lichtheimiaceae</taxon>
        <taxon>Lichtheimia</taxon>
    </lineage>
</organism>
<dbReference type="EMBL" id="LK023334">
    <property type="protein sequence ID" value="CDS09639.1"/>
    <property type="molecule type" value="Genomic_DNA"/>
</dbReference>
<gene>
    <name evidence="7" type="ORF">LRAMOSA10999</name>
</gene>
<protein>
    <recommendedName>
        <fullName evidence="6">NADP-dependent oxidoreductase domain-containing protein</fullName>
    </recommendedName>
</protein>
<feature type="binding site" evidence="4">
    <location>
        <position position="113"/>
    </location>
    <ligand>
        <name>substrate</name>
    </ligand>
</feature>
<evidence type="ECO:0000256" key="3">
    <source>
        <dbReference type="PIRSR" id="PIRSR000097-1"/>
    </source>
</evidence>
<name>A0A077WR40_9FUNG</name>
<reference evidence="7" key="1">
    <citation type="journal article" date="2014" name="Genome Announc.">
        <title>De novo whole-genome sequence and genome annotation of Lichtheimia ramosa.</title>
        <authorList>
            <person name="Linde J."/>
            <person name="Schwartze V."/>
            <person name="Binder U."/>
            <person name="Lass-Florl C."/>
            <person name="Voigt K."/>
            <person name="Horn F."/>
        </authorList>
    </citation>
    <scope>NUCLEOTIDE SEQUENCE</scope>
    <source>
        <strain evidence="7">JMRC FSU:6197</strain>
    </source>
</reference>
<dbReference type="PROSITE" id="PS00798">
    <property type="entry name" value="ALDOKETO_REDUCTASE_1"/>
    <property type="match status" value="1"/>
</dbReference>
<dbReference type="FunFam" id="3.20.20.100:FF:000007">
    <property type="entry name" value="NAD(P)H-dependent D-xylose reductase xyl1"/>
    <property type="match status" value="1"/>
</dbReference>
<dbReference type="PIRSF" id="PIRSF000097">
    <property type="entry name" value="AKR"/>
    <property type="match status" value="1"/>
</dbReference>
<dbReference type="PANTHER" id="PTHR11732">
    <property type="entry name" value="ALDO/KETO REDUCTASE"/>
    <property type="match status" value="1"/>
</dbReference>
<evidence type="ECO:0000256" key="4">
    <source>
        <dbReference type="PIRSR" id="PIRSR000097-2"/>
    </source>
</evidence>
<dbReference type="Gene3D" id="3.20.20.100">
    <property type="entry name" value="NADP-dependent oxidoreductase domain"/>
    <property type="match status" value="1"/>
</dbReference>